<sequence length="101" mass="12051">MSTAGTKDLDPNCLKEFKLNKSLSNGIFDNLSNVIYCMCRGPYSFIKCWAKTRDSLDDYDQTYYVERVIYVIYFNEKSRHVHRHLYYQVRFSTTLNSQFYA</sequence>
<comment type="caution">
    <text evidence="2">The sequence shown here is derived from an EMBL/GenBank/DDBJ whole genome shotgun (WGS) entry which is preliminary data.</text>
</comment>
<dbReference type="EMBL" id="CAWYQH010000001">
    <property type="protein sequence ID" value="CAK8671365.1"/>
    <property type="molecule type" value="Genomic_DNA"/>
</dbReference>
<evidence type="ECO:0000313" key="2">
    <source>
        <dbReference type="EMBL" id="CAK8671370.1"/>
    </source>
</evidence>
<name>A0ABP0EYX9_CLALP</name>
<accession>A0ABP0EYX9</accession>
<dbReference type="EMBL" id="CAWYQH010000001">
    <property type="protein sequence ID" value="CAK8671370.1"/>
    <property type="molecule type" value="Genomic_DNA"/>
</dbReference>
<organism evidence="2 3">
    <name type="scientific">Clavelina lepadiformis</name>
    <name type="common">Light-bulb sea squirt</name>
    <name type="synonym">Ascidia lepadiformis</name>
    <dbReference type="NCBI Taxonomy" id="159417"/>
    <lineage>
        <taxon>Eukaryota</taxon>
        <taxon>Metazoa</taxon>
        <taxon>Chordata</taxon>
        <taxon>Tunicata</taxon>
        <taxon>Ascidiacea</taxon>
        <taxon>Aplousobranchia</taxon>
        <taxon>Clavelinidae</taxon>
        <taxon>Clavelina</taxon>
    </lineage>
</organism>
<keyword evidence="3" id="KW-1185">Reference proteome</keyword>
<gene>
    <name evidence="1" type="ORF">CVLEPA_LOCUS440</name>
    <name evidence="2" type="ORF">CVLEPA_LOCUS445</name>
</gene>
<protein>
    <submittedName>
        <fullName evidence="2">Uncharacterized protein</fullName>
    </submittedName>
</protein>
<proteinExistence type="predicted"/>
<evidence type="ECO:0000313" key="3">
    <source>
        <dbReference type="Proteomes" id="UP001642483"/>
    </source>
</evidence>
<reference evidence="2 3" key="1">
    <citation type="submission" date="2024-02" db="EMBL/GenBank/DDBJ databases">
        <authorList>
            <person name="Daric V."/>
            <person name="Darras S."/>
        </authorList>
    </citation>
    <scope>NUCLEOTIDE SEQUENCE [LARGE SCALE GENOMIC DNA]</scope>
</reference>
<dbReference type="Proteomes" id="UP001642483">
    <property type="component" value="Unassembled WGS sequence"/>
</dbReference>
<evidence type="ECO:0000313" key="1">
    <source>
        <dbReference type="EMBL" id="CAK8671365.1"/>
    </source>
</evidence>